<dbReference type="RefSeq" id="WP_126678236.1">
    <property type="nucleotide sequence ID" value="NZ_RYYU01000001.1"/>
</dbReference>
<dbReference type="PANTHER" id="PTHR43190:SF3">
    <property type="entry name" value="N-ACETYL-D-GLUCOSAMINE KINASE"/>
    <property type="match status" value="1"/>
</dbReference>
<dbReference type="CDD" id="cd24079">
    <property type="entry name" value="ASKHA_NBD_PG1100-like"/>
    <property type="match status" value="1"/>
</dbReference>
<sequence>MKLIADSGSTKTSWVLMNGGEVEKKITTIGINPVVQTEEIVLTVLNELVCSLPIMPSEIYFYGAGCRGKAIQRITDTMRIAFADAKCLPHIEVESDLYGAARALFGDSEGIACILGTGSNSCLYDGSSIVENVPPLGYILGDEGSGASLGKMFLNALFKGDLPAELADQYLTETCQTYDDVIRRVYREPNANRYLASTSLFIINHLDIKPLADIVEYNIEQFFVKNVCRYSHSEIPVAAVGSIADAYSDIYIKVANAHGFSVSKILKEPIDALAEYHSMHTIK</sequence>
<dbReference type="InterPro" id="IPR052519">
    <property type="entry name" value="Euk-type_GlcNAc_Kinase"/>
</dbReference>
<gene>
    <name evidence="1" type="ORF">EHV08_04290</name>
</gene>
<evidence type="ECO:0000313" key="2">
    <source>
        <dbReference type="Proteomes" id="UP000278983"/>
    </source>
</evidence>
<keyword evidence="2" id="KW-1185">Reference proteome</keyword>
<dbReference type="OrthoDB" id="871343at2"/>
<dbReference type="Gene3D" id="3.30.420.40">
    <property type="match status" value="2"/>
</dbReference>
<proteinExistence type="predicted"/>
<accession>A0A432LIR5</accession>
<name>A0A432LIR5_9BACT</name>
<reference evidence="1 2" key="1">
    <citation type="submission" date="2018-12" db="EMBL/GenBank/DDBJ databases">
        <title>Genome sequencing of Prevotella sp. KCOM 3155 (= JS262).</title>
        <authorList>
            <person name="Kook J.-K."/>
            <person name="Park S.-N."/>
            <person name="Lim Y.K."/>
        </authorList>
    </citation>
    <scope>NUCLEOTIDE SEQUENCE [LARGE SCALE GENOMIC DNA]</scope>
    <source>
        <strain evidence="1 2">KCOM 3155</strain>
    </source>
</reference>
<dbReference type="InterPro" id="IPR043129">
    <property type="entry name" value="ATPase_NBD"/>
</dbReference>
<comment type="caution">
    <text evidence="1">The sequence shown here is derived from an EMBL/GenBank/DDBJ whole genome shotgun (WGS) entry which is preliminary data.</text>
</comment>
<dbReference type="AlphaFoldDB" id="A0A432LIR5"/>
<dbReference type="EMBL" id="RYYU01000001">
    <property type="protein sequence ID" value="RUL59066.1"/>
    <property type="molecule type" value="Genomic_DNA"/>
</dbReference>
<evidence type="ECO:0000313" key="1">
    <source>
        <dbReference type="EMBL" id="RUL59066.1"/>
    </source>
</evidence>
<dbReference type="SUPFAM" id="SSF53067">
    <property type="entry name" value="Actin-like ATPase domain"/>
    <property type="match status" value="2"/>
</dbReference>
<organism evidence="1 2">
    <name type="scientific">Prevotella koreensis</name>
    <dbReference type="NCBI Taxonomy" id="2490854"/>
    <lineage>
        <taxon>Bacteria</taxon>
        <taxon>Pseudomonadati</taxon>
        <taxon>Bacteroidota</taxon>
        <taxon>Bacteroidia</taxon>
        <taxon>Bacteroidales</taxon>
        <taxon>Prevotellaceae</taxon>
        <taxon>Prevotella</taxon>
    </lineage>
</organism>
<dbReference type="Gene3D" id="1.10.720.160">
    <property type="match status" value="1"/>
</dbReference>
<dbReference type="Proteomes" id="UP000278983">
    <property type="component" value="Unassembled WGS sequence"/>
</dbReference>
<dbReference type="PANTHER" id="PTHR43190">
    <property type="entry name" value="N-ACETYL-D-GLUCOSAMINE KINASE"/>
    <property type="match status" value="1"/>
</dbReference>
<protein>
    <submittedName>
        <fullName evidence="1">ATPase</fullName>
    </submittedName>
</protein>